<dbReference type="RefSeq" id="WP_284138928.1">
    <property type="nucleotide sequence ID" value="NZ_JASJUT010000021.1"/>
</dbReference>
<gene>
    <name evidence="1" type="ORF">QNM18_26805</name>
</gene>
<evidence type="ECO:0000313" key="2">
    <source>
        <dbReference type="Proteomes" id="UP001231915"/>
    </source>
</evidence>
<protein>
    <submittedName>
        <fullName evidence="1">Uncharacterized protein</fullName>
    </submittedName>
</protein>
<keyword evidence="2" id="KW-1185">Reference proteome</keyword>
<comment type="caution">
    <text evidence="1">The sequence shown here is derived from an EMBL/GenBank/DDBJ whole genome shotgun (WGS) entry which is preliminary data.</text>
</comment>
<reference evidence="1 2" key="1">
    <citation type="submission" date="2023-05" db="EMBL/GenBank/DDBJ databases">
        <title>Pseudoalteromonas ardens sp. nov., Pseudoalteromonas obscura sp. nov., and Pseudoalteromonas umbrosa sp. nov., isolated from the coral Montipora capitata.</title>
        <authorList>
            <person name="Thomas E.M."/>
            <person name="Smith E.M."/>
            <person name="Papke E."/>
            <person name="Shlafstein M.D."/>
            <person name="Oline D.K."/>
            <person name="Videau P."/>
            <person name="Saw J.H."/>
            <person name="Strangman W.K."/>
            <person name="Ushijima B."/>
        </authorList>
    </citation>
    <scope>NUCLEOTIDE SEQUENCE [LARGE SCALE GENOMIC DNA]</scope>
    <source>
        <strain evidence="1 2">P94</strain>
    </source>
</reference>
<sequence>MSNSLQRFQSVLTKSYKTIVKVVSVNANGTTLVRFNDGSESVVLGDSVQSGSVYIENGRVIGPAPDLPFTEIEV</sequence>
<organism evidence="1 2">
    <name type="scientific">Pseudoalteromonas obscura</name>
    <dbReference type="NCBI Taxonomy" id="3048491"/>
    <lineage>
        <taxon>Bacteria</taxon>
        <taxon>Pseudomonadati</taxon>
        <taxon>Pseudomonadota</taxon>
        <taxon>Gammaproteobacteria</taxon>
        <taxon>Alteromonadales</taxon>
        <taxon>Pseudoalteromonadaceae</taxon>
        <taxon>Pseudoalteromonas</taxon>
    </lineage>
</organism>
<accession>A0ABT7EUE0</accession>
<proteinExistence type="predicted"/>
<evidence type="ECO:0000313" key="1">
    <source>
        <dbReference type="EMBL" id="MDK2598669.1"/>
    </source>
</evidence>
<dbReference type="EMBL" id="JASJUT010000021">
    <property type="protein sequence ID" value="MDK2598669.1"/>
    <property type="molecule type" value="Genomic_DNA"/>
</dbReference>
<dbReference type="Proteomes" id="UP001231915">
    <property type="component" value="Unassembled WGS sequence"/>
</dbReference>
<name>A0ABT7EUE0_9GAMM</name>